<dbReference type="VEuPathDB" id="FungiDB:PHYBLDRAFT_72587"/>
<keyword evidence="1" id="KW-1133">Transmembrane helix</keyword>
<accession>A0A163CS81</accession>
<dbReference type="InParanoid" id="A0A163CS81"/>
<keyword evidence="1" id="KW-0472">Membrane</keyword>
<keyword evidence="3" id="KW-1185">Reference proteome</keyword>
<evidence type="ECO:0000256" key="1">
    <source>
        <dbReference type="SAM" id="Phobius"/>
    </source>
</evidence>
<dbReference type="AlphaFoldDB" id="A0A163CS81"/>
<sequence>MTLHIMPTEILIPEEKRALLAQISYTSHVFISFYVPAAYSSARNYTARHTFFTDFLSFLTFYVQIFFTHTVTVFVQTTARNSKCSSRFSISVQSVPKSRAESSKKF</sequence>
<feature type="transmembrane region" description="Helical" evidence="1">
    <location>
        <begin position="51"/>
        <end position="75"/>
    </location>
</feature>
<organism evidence="2 3">
    <name type="scientific">Phycomyces blakesleeanus (strain ATCC 8743b / DSM 1359 / FGSC 10004 / NBRC 33097 / NRRL 1555)</name>
    <dbReference type="NCBI Taxonomy" id="763407"/>
    <lineage>
        <taxon>Eukaryota</taxon>
        <taxon>Fungi</taxon>
        <taxon>Fungi incertae sedis</taxon>
        <taxon>Mucoromycota</taxon>
        <taxon>Mucoromycotina</taxon>
        <taxon>Mucoromycetes</taxon>
        <taxon>Mucorales</taxon>
        <taxon>Phycomycetaceae</taxon>
        <taxon>Phycomyces</taxon>
    </lineage>
</organism>
<protein>
    <submittedName>
        <fullName evidence="2">Uncharacterized protein</fullName>
    </submittedName>
</protein>
<gene>
    <name evidence="2" type="ORF">PHYBLDRAFT_72587</name>
</gene>
<name>A0A163CS81_PHYB8</name>
<feature type="transmembrane region" description="Helical" evidence="1">
    <location>
        <begin position="20"/>
        <end position="39"/>
    </location>
</feature>
<reference evidence="3" key="1">
    <citation type="submission" date="2015-06" db="EMBL/GenBank/DDBJ databases">
        <title>Expansion of signal transduction pathways in fungi by whole-genome duplication.</title>
        <authorList>
            <consortium name="DOE Joint Genome Institute"/>
            <person name="Corrochano L.M."/>
            <person name="Kuo A."/>
            <person name="Marcet-Houben M."/>
            <person name="Polaino S."/>
            <person name="Salamov A."/>
            <person name="Villalobos J.M."/>
            <person name="Alvarez M.I."/>
            <person name="Avalos J."/>
            <person name="Benito E.P."/>
            <person name="Benoit I."/>
            <person name="Burger G."/>
            <person name="Camino L.P."/>
            <person name="Canovas D."/>
            <person name="Cerda-Olmedo E."/>
            <person name="Cheng J.-F."/>
            <person name="Dominguez A."/>
            <person name="Elias M."/>
            <person name="Eslava A.P."/>
            <person name="Glaser F."/>
            <person name="Grimwood J."/>
            <person name="Gutierrez G."/>
            <person name="Heitman J."/>
            <person name="Henrissat B."/>
            <person name="Iturriaga E.A."/>
            <person name="Lang B.F."/>
            <person name="Lavin J.L."/>
            <person name="Lee S."/>
            <person name="Li W."/>
            <person name="Lindquist E."/>
            <person name="Lopez-Garcia S."/>
            <person name="Luque E.M."/>
            <person name="Marcos A.T."/>
            <person name="Martin J."/>
            <person name="McCluskey K."/>
            <person name="Medina H.R."/>
            <person name="Miralles-Duran A."/>
            <person name="Miyazaki A."/>
            <person name="Munoz-Torres E."/>
            <person name="Oguiza J.A."/>
            <person name="Ohm R."/>
            <person name="Olmedo M."/>
            <person name="Orejas M."/>
            <person name="Ortiz-Castellanos L."/>
            <person name="Pisabarro A.G."/>
            <person name="Rodriguez-Romero J."/>
            <person name="Ruiz-Herrera J."/>
            <person name="Ruiz-Vazquez R."/>
            <person name="Sanz C."/>
            <person name="Schackwitz W."/>
            <person name="Schmutz J."/>
            <person name="Shahriari M."/>
            <person name="Shelest E."/>
            <person name="Silva-Franco F."/>
            <person name="Soanes D."/>
            <person name="Syed K."/>
            <person name="Tagua V.G."/>
            <person name="Talbot N.J."/>
            <person name="Thon M."/>
            <person name="De vries R.P."/>
            <person name="Wiebenga A."/>
            <person name="Yadav J.S."/>
            <person name="Braun E.L."/>
            <person name="Baker S."/>
            <person name="Garre V."/>
            <person name="Horwitz B."/>
            <person name="Torres-Martinez S."/>
            <person name="Idnurm A."/>
            <person name="Herrera-Estrella A."/>
            <person name="Gabaldon T."/>
            <person name="Grigoriev I.V."/>
        </authorList>
    </citation>
    <scope>NUCLEOTIDE SEQUENCE [LARGE SCALE GENOMIC DNA]</scope>
    <source>
        <strain evidence="3">NRRL 1555(-)</strain>
    </source>
</reference>
<dbReference type="RefSeq" id="XP_018283270.1">
    <property type="nucleotide sequence ID" value="XM_018442680.1"/>
</dbReference>
<dbReference type="Proteomes" id="UP000077315">
    <property type="component" value="Unassembled WGS sequence"/>
</dbReference>
<proteinExistence type="predicted"/>
<evidence type="ECO:0000313" key="3">
    <source>
        <dbReference type="Proteomes" id="UP000077315"/>
    </source>
</evidence>
<evidence type="ECO:0000313" key="2">
    <source>
        <dbReference type="EMBL" id="OAD65230.1"/>
    </source>
</evidence>
<dbReference type="GeneID" id="29003586"/>
<dbReference type="EMBL" id="KV441011">
    <property type="protein sequence ID" value="OAD65230.1"/>
    <property type="molecule type" value="Genomic_DNA"/>
</dbReference>
<keyword evidence="1" id="KW-0812">Transmembrane</keyword>